<dbReference type="PANTHER" id="PTHR11432">
    <property type="entry name" value="NADH DEHYDROGENASE SUBUNIT 1"/>
    <property type="match status" value="1"/>
</dbReference>
<comment type="subcellular location">
    <subcellularLocation>
        <location evidence="1">Membrane</location>
        <topology evidence="1">Multi-pass membrane protein</topology>
    </subcellularLocation>
</comment>
<protein>
    <submittedName>
        <fullName evidence="6">Uncharacterized protein</fullName>
    </submittedName>
</protein>
<sequence length="365" mass="40349">MSSVSIDLWGGMDALTNWLMDDVLGAFFNWLGLHGFADFLMSDTLGTVIMLLLIGIFVFIVGFLVDITMIWQERKMLGRLMDRRGTMVGPLGYFQNIADGLKTFLKETIIPENADEGVFNLVPVLYIGTSVLLLGTLPLSTQWYMSNSELGVLLTFAIFCIAPFVILLGGWASNNKYTLIGGMRAAAQIISYEIPLFLAVVSVIILTGSMNYGDIVAWQQANMWLGIPLIIGFIVFFIGITAEAERVPFDLPEAEAELVEGWGTEYGGFRFGLMMLTDYFRGYAGCAVVALLFLGGWDGPFPSIIPEEVWFLLKAFIVFAVMIWVRGALPRVRTDQILSIGWKRLLPLAAINVFIAIALKATGVF</sequence>
<proteinExistence type="inferred from homology"/>
<dbReference type="HAMAP" id="MF_01350">
    <property type="entry name" value="NDH1_NuoH"/>
    <property type="match status" value="1"/>
</dbReference>
<feature type="transmembrane region" description="Helical" evidence="5">
    <location>
        <begin position="279"/>
        <end position="297"/>
    </location>
</feature>
<evidence type="ECO:0000313" key="7">
    <source>
        <dbReference type="Proteomes" id="UP000752814"/>
    </source>
</evidence>
<dbReference type="PROSITE" id="PS00668">
    <property type="entry name" value="COMPLEX1_ND1_2"/>
    <property type="match status" value="1"/>
</dbReference>
<feature type="transmembrane region" description="Helical" evidence="5">
    <location>
        <begin position="151"/>
        <end position="173"/>
    </location>
</feature>
<dbReference type="NCBIfam" id="NF004741">
    <property type="entry name" value="PRK06076.1-2"/>
    <property type="match status" value="1"/>
</dbReference>
<dbReference type="GO" id="GO:0003954">
    <property type="term" value="F:NADH dehydrogenase activity"/>
    <property type="evidence" value="ECO:0007669"/>
    <property type="project" value="TreeGrafter"/>
</dbReference>
<comment type="caution">
    <text evidence="6">The sequence shown here is derived from an EMBL/GenBank/DDBJ whole genome shotgun (WGS) entry which is preliminary data.</text>
</comment>
<feature type="transmembrane region" description="Helical" evidence="5">
    <location>
        <begin position="194"/>
        <end position="212"/>
    </location>
</feature>
<dbReference type="Proteomes" id="UP000752814">
    <property type="component" value="Unassembled WGS sequence"/>
</dbReference>
<dbReference type="PANTHER" id="PTHR11432:SF3">
    <property type="entry name" value="NADH-UBIQUINONE OXIDOREDUCTASE CHAIN 1"/>
    <property type="match status" value="1"/>
</dbReference>
<accession>A0A8J8TEF7</accession>
<evidence type="ECO:0000256" key="3">
    <source>
        <dbReference type="ARBA" id="ARBA00022989"/>
    </source>
</evidence>
<feature type="transmembrane region" description="Helical" evidence="5">
    <location>
        <begin position="48"/>
        <end position="71"/>
    </location>
</feature>
<reference evidence="6" key="1">
    <citation type="submission" date="2016-03" db="EMBL/GenBank/DDBJ databases">
        <authorList>
            <person name="Borrel G."/>
            <person name="Mccann A."/>
            <person name="O'Toole P.W."/>
        </authorList>
    </citation>
    <scope>NUCLEOTIDE SEQUENCE</scope>
    <source>
        <strain evidence="6">183</strain>
    </source>
</reference>
<organism evidence="6 7">
    <name type="scientific">Candidatus Methanomassiliicoccus intestinalis</name>
    <dbReference type="NCBI Taxonomy" id="1406512"/>
    <lineage>
        <taxon>Archaea</taxon>
        <taxon>Methanobacteriati</taxon>
        <taxon>Thermoplasmatota</taxon>
        <taxon>Thermoplasmata</taxon>
        <taxon>Methanomassiliicoccales</taxon>
        <taxon>Methanomassiliicoccaceae</taxon>
        <taxon>Methanomassiliicoccus</taxon>
    </lineage>
</organism>
<dbReference type="AlphaFoldDB" id="A0A8J8TEF7"/>
<dbReference type="InterPro" id="IPR001694">
    <property type="entry name" value="NADH_UbQ_OxRdtase_su1/FPO"/>
</dbReference>
<dbReference type="RefSeq" id="WP_400195447.1">
    <property type="nucleotide sequence ID" value="NZ_CAYAYE010000017.1"/>
</dbReference>
<evidence type="ECO:0000256" key="4">
    <source>
        <dbReference type="ARBA" id="ARBA00023136"/>
    </source>
</evidence>
<dbReference type="GO" id="GO:0016020">
    <property type="term" value="C:membrane"/>
    <property type="evidence" value="ECO:0007669"/>
    <property type="project" value="UniProtKB-SubCell"/>
</dbReference>
<dbReference type="Pfam" id="PF00146">
    <property type="entry name" value="NADHdh"/>
    <property type="match status" value="1"/>
</dbReference>
<dbReference type="EMBL" id="LVVT01000022">
    <property type="protein sequence ID" value="TQS81547.1"/>
    <property type="molecule type" value="Genomic_DNA"/>
</dbReference>
<keyword evidence="4 5" id="KW-0472">Membrane</keyword>
<dbReference type="PROSITE" id="PS00667">
    <property type="entry name" value="COMPLEX1_ND1_1"/>
    <property type="match status" value="1"/>
</dbReference>
<dbReference type="InterPro" id="IPR018086">
    <property type="entry name" value="NADH_UbQ_OxRdtase_su1_CS"/>
</dbReference>
<evidence type="ECO:0000256" key="5">
    <source>
        <dbReference type="SAM" id="Phobius"/>
    </source>
</evidence>
<dbReference type="GO" id="GO:0009060">
    <property type="term" value="P:aerobic respiration"/>
    <property type="evidence" value="ECO:0007669"/>
    <property type="project" value="TreeGrafter"/>
</dbReference>
<keyword evidence="2 5" id="KW-0812">Transmembrane</keyword>
<gene>
    <name evidence="6" type="ORF">A3207_03865</name>
</gene>
<feature type="transmembrane region" description="Helical" evidence="5">
    <location>
        <begin position="224"/>
        <end position="242"/>
    </location>
</feature>
<feature type="transmembrane region" description="Helical" evidence="5">
    <location>
        <begin position="118"/>
        <end position="139"/>
    </location>
</feature>
<feature type="transmembrane region" description="Helical" evidence="5">
    <location>
        <begin position="341"/>
        <end position="359"/>
    </location>
</feature>
<evidence type="ECO:0000256" key="1">
    <source>
        <dbReference type="ARBA" id="ARBA00004141"/>
    </source>
</evidence>
<name>A0A8J8TEF7_9ARCH</name>
<evidence type="ECO:0000256" key="2">
    <source>
        <dbReference type="ARBA" id="ARBA00022692"/>
    </source>
</evidence>
<keyword evidence="3 5" id="KW-1133">Transmembrane helix</keyword>
<feature type="transmembrane region" description="Helical" evidence="5">
    <location>
        <begin position="309"/>
        <end position="329"/>
    </location>
</feature>
<evidence type="ECO:0000313" key="6">
    <source>
        <dbReference type="EMBL" id="TQS81547.1"/>
    </source>
</evidence>